<reference evidence="6 7" key="1">
    <citation type="submission" date="2018-06" db="EMBL/GenBank/DDBJ databases">
        <title>Complete Genome Sequence of Desulfobacter hydrogenophilus (DSM3380).</title>
        <authorList>
            <person name="Marietou A."/>
            <person name="Schreiber L."/>
            <person name="Marshall I."/>
            <person name="Jorgensen B."/>
        </authorList>
    </citation>
    <scope>NUCLEOTIDE SEQUENCE [LARGE SCALE GENOMIC DNA]</scope>
    <source>
        <strain evidence="6 7">DSM 3380</strain>
    </source>
</reference>
<dbReference type="GO" id="GO:0046872">
    <property type="term" value="F:metal ion binding"/>
    <property type="evidence" value="ECO:0007669"/>
    <property type="project" value="UniProtKB-KW"/>
</dbReference>
<dbReference type="InterPro" id="IPR050682">
    <property type="entry name" value="ModA/WtpA"/>
</dbReference>
<keyword evidence="8" id="KW-1185">Reference proteome</keyword>
<keyword evidence="2 4" id="KW-0479">Metal-binding</keyword>
<dbReference type="EMBL" id="CP036313">
    <property type="protein sequence ID" value="QBH12051.1"/>
    <property type="molecule type" value="Genomic_DNA"/>
</dbReference>
<feature type="binding site" evidence="4">
    <location>
        <position position="69"/>
    </location>
    <ligand>
        <name>molybdate</name>
        <dbReference type="ChEBI" id="CHEBI:36264"/>
    </ligand>
</feature>
<dbReference type="Gene3D" id="3.40.190.10">
    <property type="entry name" value="Periplasmic binding protein-like II"/>
    <property type="match status" value="2"/>
</dbReference>
<feature type="binding site" evidence="4">
    <location>
        <position position="174"/>
    </location>
    <ligand>
        <name>molybdate</name>
        <dbReference type="ChEBI" id="CHEBI:36264"/>
    </ligand>
</feature>
<evidence type="ECO:0000313" key="6">
    <source>
        <dbReference type="EMBL" id="RAM00097.1"/>
    </source>
</evidence>
<organism evidence="6 7">
    <name type="scientific">Desulfobacter hydrogenophilus</name>
    <dbReference type="NCBI Taxonomy" id="2291"/>
    <lineage>
        <taxon>Bacteria</taxon>
        <taxon>Pseudomonadati</taxon>
        <taxon>Thermodesulfobacteriota</taxon>
        <taxon>Desulfobacteria</taxon>
        <taxon>Desulfobacterales</taxon>
        <taxon>Desulfobacteraceae</taxon>
        <taxon>Desulfobacter</taxon>
    </lineage>
</organism>
<dbReference type="GO" id="GO:0030973">
    <property type="term" value="F:molybdate ion binding"/>
    <property type="evidence" value="ECO:0007669"/>
    <property type="project" value="TreeGrafter"/>
</dbReference>
<dbReference type="PANTHER" id="PTHR30632">
    <property type="entry name" value="MOLYBDATE-BINDING PERIPLASMIC PROTEIN"/>
    <property type="match status" value="1"/>
</dbReference>
<dbReference type="EMBL" id="QLNI01000065">
    <property type="protein sequence ID" value="RAM00097.1"/>
    <property type="molecule type" value="Genomic_DNA"/>
</dbReference>
<evidence type="ECO:0000313" key="8">
    <source>
        <dbReference type="Proteomes" id="UP000293902"/>
    </source>
</evidence>
<sequence length="253" mass="28015">MKTLNNFGKYKILILCIWICLMSSNVFPQTESKEILVFAGAGMRLPLNEIGKKFENQYRVKVLYDFEGSGRLGNKVLVGQTPDVFIPGSDKWAKILKKNGYIKNYTPLAFHTPVIITPGENSNVTCLNDFSNPANKIVLGDTKACAIGGISTKIFKKTGLDESAMHVRARGVTVKQLVLWIEGRNADAAIVWKADAVQSGKVRIVYIPEEDNIINMIPVCPMAENNPAATAYVNYLLSSEGKEIFNKHGFKVQ</sequence>
<gene>
    <name evidence="6" type="primary">modA</name>
    <name evidence="6" type="ORF">DO021_20880</name>
    <name evidence="5" type="ORF">EYB58_03415</name>
</gene>
<evidence type="ECO:0000313" key="5">
    <source>
        <dbReference type="EMBL" id="QBH12051.1"/>
    </source>
</evidence>
<evidence type="ECO:0000256" key="1">
    <source>
        <dbReference type="ARBA" id="ARBA00009175"/>
    </source>
</evidence>
<dbReference type="NCBIfam" id="TIGR01256">
    <property type="entry name" value="modA"/>
    <property type="match status" value="1"/>
</dbReference>
<reference evidence="5 8" key="2">
    <citation type="submission" date="2019-02" db="EMBL/GenBank/DDBJ databases">
        <title>Complete genome sequence of Desulfobacter hydrogenophilus AcRS1.</title>
        <authorList>
            <person name="Marietou A."/>
            <person name="Lund M.B."/>
            <person name="Marshall I.P.G."/>
            <person name="Schreiber L."/>
            <person name="Jorgensen B."/>
        </authorList>
    </citation>
    <scope>NUCLEOTIDE SEQUENCE [LARGE SCALE GENOMIC DNA]</scope>
    <source>
        <strain evidence="5 8">AcRS1</strain>
    </source>
</reference>
<dbReference type="PIRSF" id="PIRSF004846">
    <property type="entry name" value="ModA"/>
    <property type="match status" value="1"/>
</dbReference>
<dbReference type="InterPro" id="IPR005950">
    <property type="entry name" value="ModA"/>
</dbReference>
<evidence type="ECO:0000256" key="4">
    <source>
        <dbReference type="PIRSR" id="PIRSR004846-1"/>
    </source>
</evidence>
<dbReference type="Proteomes" id="UP000293902">
    <property type="component" value="Chromosome"/>
</dbReference>
<protein>
    <submittedName>
        <fullName evidence="6">Molybdate ABC transporter substrate-binding protein</fullName>
    </submittedName>
</protein>
<dbReference type="Pfam" id="PF13531">
    <property type="entry name" value="SBP_bac_11"/>
    <property type="match status" value="1"/>
</dbReference>
<keyword evidence="3" id="KW-0732">Signal</keyword>
<dbReference type="PANTHER" id="PTHR30632:SF0">
    <property type="entry name" value="SULFATE-BINDING PROTEIN"/>
    <property type="match status" value="1"/>
</dbReference>
<accession>A0A328FAP7</accession>
<dbReference type="SUPFAM" id="SSF53850">
    <property type="entry name" value="Periplasmic binding protein-like II"/>
    <property type="match status" value="1"/>
</dbReference>
<dbReference type="AlphaFoldDB" id="A0A328FAP7"/>
<name>A0A328FAP7_9BACT</name>
<evidence type="ECO:0000256" key="3">
    <source>
        <dbReference type="ARBA" id="ARBA00022729"/>
    </source>
</evidence>
<dbReference type="GO" id="GO:0015689">
    <property type="term" value="P:molybdate ion transport"/>
    <property type="evidence" value="ECO:0007669"/>
    <property type="project" value="InterPro"/>
</dbReference>
<evidence type="ECO:0000256" key="2">
    <source>
        <dbReference type="ARBA" id="ARBA00022723"/>
    </source>
</evidence>
<comment type="similarity">
    <text evidence="1">Belongs to the bacterial solute-binding protein ModA family.</text>
</comment>
<dbReference type="OrthoDB" id="9786399at2"/>
<keyword evidence="4" id="KW-0500">Molybdenum</keyword>
<dbReference type="Proteomes" id="UP000248798">
    <property type="component" value="Unassembled WGS sequence"/>
</dbReference>
<evidence type="ECO:0000313" key="7">
    <source>
        <dbReference type="Proteomes" id="UP000248798"/>
    </source>
</evidence>
<proteinExistence type="inferred from homology"/>